<evidence type="ECO:0000313" key="3">
    <source>
        <dbReference type="Proteomes" id="UP000076798"/>
    </source>
</evidence>
<proteinExistence type="predicted"/>
<feature type="compositionally biased region" description="Polar residues" evidence="1">
    <location>
        <begin position="73"/>
        <end position="94"/>
    </location>
</feature>
<feature type="compositionally biased region" description="Low complexity" evidence="1">
    <location>
        <begin position="52"/>
        <end position="65"/>
    </location>
</feature>
<accession>A0A165WHX5</accession>
<dbReference type="AlphaFoldDB" id="A0A165WHX5"/>
<evidence type="ECO:0000256" key="1">
    <source>
        <dbReference type="SAM" id="MobiDB-lite"/>
    </source>
</evidence>
<evidence type="ECO:0000313" key="2">
    <source>
        <dbReference type="EMBL" id="KZT31171.1"/>
    </source>
</evidence>
<dbReference type="EMBL" id="KV428777">
    <property type="protein sequence ID" value="KZT31171.1"/>
    <property type="molecule type" value="Genomic_DNA"/>
</dbReference>
<feature type="compositionally biased region" description="Low complexity" evidence="1">
    <location>
        <begin position="10"/>
        <end position="30"/>
    </location>
</feature>
<organism evidence="2 3">
    <name type="scientific">Sistotremastrum suecicum HHB10207 ss-3</name>
    <dbReference type="NCBI Taxonomy" id="1314776"/>
    <lineage>
        <taxon>Eukaryota</taxon>
        <taxon>Fungi</taxon>
        <taxon>Dikarya</taxon>
        <taxon>Basidiomycota</taxon>
        <taxon>Agaricomycotina</taxon>
        <taxon>Agaricomycetes</taxon>
        <taxon>Sistotremastrales</taxon>
        <taxon>Sistotremastraceae</taxon>
        <taxon>Sistotremastrum</taxon>
    </lineage>
</organism>
<protein>
    <submittedName>
        <fullName evidence="2">Uncharacterized protein</fullName>
    </submittedName>
</protein>
<dbReference type="Proteomes" id="UP000076798">
    <property type="component" value="Unassembled WGS sequence"/>
</dbReference>
<keyword evidence="3" id="KW-1185">Reference proteome</keyword>
<sequence>MGSLTPQPPYMAASPAPPSMNSASTWNSGNTMGGMGQGAGSDFDSRSRLRSPVQVPPWQQHQPRPQHLDPFASMQTAVTSPSMMEQRDSGSTLPMPSDPRNSGYWPDQARSPASFR</sequence>
<gene>
    <name evidence="2" type="ORF">SISSUDRAFT_1068010</name>
</gene>
<reference evidence="2 3" key="1">
    <citation type="journal article" date="2016" name="Mol. Biol. Evol.">
        <title>Comparative Genomics of Early-Diverging Mushroom-Forming Fungi Provides Insights into the Origins of Lignocellulose Decay Capabilities.</title>
        <authorList>
            <person name="Nagy L.G."/>
            <person name="Riley R."/>
            <person name="Tritt A."/>
            <person name="Adam C."/>
            <person name="Daum C."/>
            <person name="Floudas D."/>
            <person name="Sun H."/>
            <person name="Yadav J.S."/>
            <person name="Pangilinan J."/>
            <person name="Larsson K.H."/>
            <person name="Matsuura K."/>
            <person name="Barry K."/>
            <person name="Labutti K."/>
            <person name="Kuo R."/>
            <person name="Ohm R.A."/>
            <person name="Bhattacharya S.S."/>
            <person name="Shirouzu T."/>
            <person name="Yoshinaga Y."/>
            <person name="Martin F.M."/>
            <person name="Grigoriev I.V."/>
            <person name="Hibbett D.S."/>
        </authorList>
    </citation>
    <scope>NUCLEOTIDE SEQUENCE [LARGE SCALE GENOMIC DNA]</scope>
    <source>
        <strain evidence="2 3">HHB10207 ss-3</strain>
    </source>
</reference>
<name>A0A165WHX5_9AGAM</name>
<feature type="region of interest" description="Disordered" evidence="1">
    <location>
        <begin position="1"/>
        <end position="116"/>
    </location>
</feature>